<keyword evidence="3" id="KW-0238">DNA-binding</keyword>
<dbReference type="GO" id="GO:0003677">
    <property type="term" value="F:DNA binding"/>
    <property type="evidence" value="ECO:0007669"/>
    <property type="project" value="UniProtKB-KW"/>
</dbReference>
<dbReference type="InterPro" id="IPR036390">
    <property type="entry name" value="WH_DNA-bd_sf"/>
</dbReference>
<name>A0AAE6V2Z2_9PSED</name>
<dbReference type="CDD" id="cd08459">
    <property type="entry name" value="PBP2_DntR_NahR_LinR_like"/>
    <property type="match status" value="1"/>
</dbReference>
<dbReference type="SUPFAM" id="SSF46785">
    <property type="entry name" value="Winged helix' DNA-binding domain"/>
    <property type="match status" value="1"/>
</dbReference>
<sequence length="306" mass="35065">MHDIHERKLDLNLLLAFDALLREGSVTKAADQLGLTQSAMSHALRRLRDFYADPLFVRVGDVMRPTPYAEGLAPLVLEIISTVRVKLMTQASFDPATSRRVFSFCMSDMGELVFLPRLIERLRSIAPHCRIRTIQAPSEKIAACLESGDADLALGSPYLEAPELFRQELFPHTFACIVSHKSTMTQTDFTIERFLSMQHVSVTLSDRSGLYDRAIDEGGVKRDIYLTTPHFLMVPMILENNPTLVATVPRELARVFERYNAVRMLEPPMPLPKFSLRQYWHPRHHHDPANIWLRQMTKELFDNFMS</sequence>
<dbReference type="GO" id="GO:0003700">
    <property type="term" value="F:DNA-binding transcription factor activity"/>
    <property type="evidence" value="ECO:0007669"/>
    <property type="project" value="InterPro"/>
</dbReference>
<dbReference type="Gene3D" id="3.40.190.10">
    <property type="entry name" value="Periplasmic binding protein-like II"/>
    <property type="match status" value="2"/>
</dbReference>
<dbReference type="PANTHER" id="PTHR30118">
    <property type="entry name" value="HTH-TYPE TRANSCRIPTIONAL REGULATOR LEUO-RELATED"/>
    <property type="match status" value="1"/>
</dbReference>
<dbReference type="AlphaFoldDB" id="A0AAE6V2Z2"/>
<evidence type="ECO:0000256" key="2">
    <source>
        <dbReference type="ARBA" id="ARBA00023015"/>
    </source>
</evidence>
<proteinExistence type="inferred from homology"/>
<evidence type="ECO:0000256" key="3">
    <source>
        <dbReference type="ARBA" id="ARBA00023125"/>
    </source>
</evidence>
<dbReference type="PRINTS" id="PR00039">
    <property type="entry name" value="HTHLYSR"/>
</dbReference>
<evidence type="ECO:0000259" key="5">
    <source>
        <dbReference type="PROSITE" id="PS50931"/>
    </source>
</evidence>
<feature type="domain" description="HTH lysR-type" evidence="5">
    <location>
        <begin position="9"/>
        <end position="66"/>
    </location>
</feature>
<evidence type="ECO:0000256" key="4">
    <source>
        <dbReference type="ARBA" id="ARBA00023163"/>
    </source>
</evidence>
<dbReference type="Proteomes" id="UP000464593">
    <property type="component" value="Chromosome"/>
</dbReference>
<dbReference type="Pfam" id="PF00126">
    <property type="entry name" value="HTH_1"/>
    <property type="match status" value="1"/>
</dbReference>
<dbReference type="PANTHER" id="PTHR30118:SF15">
    <property type="entry name" value="TRANSCRIPTIONAL REGULATORY PROTEIN"/>
    <property type="match status" value="1"/>
</dbReference>
<accession>A0AAE6V2Z2</accession>
<reference evidence="6 7" key="1">
    <citation type="submission" date="2019-05" db="EMBL/GenBank/DDBJ databases">
        <title>Complete genome sequence of Pseudomonas Pseudomonas resinovorans.</title>
        <authorList>
            <person name="Chen H.-P."/>
        </authorList>
    </citation>
    <scope>NUCLEOTIDE SEQUENCE [LARGE SCALE GENOMIC DNA]</scope>
    <source>
        <strain evidence="6 7">TCU-CK1</strain>
    </source>
</reference>
<gene>
    <name evidence="6" type="ORF">TCK1_3385</name>
</gene>
<dbReference type="PROSITE" id="PS50931">
    <property type="entry name" value="HTH_LYSR"/>
    <property type="match status" value="1"/>
</dbReference>
<dbReference type="Gene3D" id="1.10.10.10">
    <property type="entry name" value="Winged helix-like DNA-binding domain superfamily/Winged helix DNA-binding domain"/>
    <property type="match status" value="1"/>
</dbReference>
<dbReference type="InterPro" id="IPR000847">
    <property type="entry name" value="LysR_HTH_N"/>
</dbReference>
<evidence type="ECO:0000313" key="7">
    <source>
        <dbReference type="Proteomes" id="UP000464593"/>
    </source>
</evidence>
<comment type="similarity">
    <text evidence="1">Belongs to the LysR transcriptional regulatory family.</text>
</comment>
<evidence type="ECO:0000256" key="1">
    <source>
        <dbReference type="ARBA" id="ARBA00009437"/>
    </source>
</evidence>
<dbReference type="InterPro" id="IPR036388">
    <property type="entry name" value="WH-like_DNA-bd_sf"/>
</dbReference>
<dbReference type="InterPro" id="IPR050389">
    <property type="entry name" value="LysR-type_TF"/>
</dbReference>
<protein>
    <submittedName>
        <fullName evidence="6">LysR family transcriptional regulator</fullName>
    </submittedName>
</protein>
<dbReference type="InterPro" id="IPR005119">
    <property type="entry name" value="LysR_subst-bd"/>
</dbReference>
<dbReference type="SUPFAM" id="SSF53850">
    <property type="entry name" value="Periplasmic binding protein-like II"/>
    <property type="match status" value="1"/>
</dbReference>
<organism evidence="6 7">
    <name type="scientific">Pseudomonas monteilii</name>
    <dbReference type="NCBI Taxonomy" id="76759"/>
    <lineage>
        <taxon>Bacteria</taxon>
        <taxon>Pseudomonadati</taxon>
        <taxon>Pseudomonadota</taxon>
        <taxon>Gammaproteobacteria</taxon>
        <taxon>Pseudomonadales</taxon>
        <taxon>Pseudomonadaceae</taxon>
        <taxon>Pseudomonas</taxon>
    </lineage>
</organism>
<dbReference type="Pfam" id="PF03466">
    <property type="entry name" value="LysR_substrate"/>
    <property type="match status" value="1"/>
</dbReference>
<dbReference type="EMBL" id="CP040324">
    <property type="protein sequence ID" value="QHB28731.1"/>
    <property type="molecule type" value="Genomic_DNA"/>
</dbReference>
<evidence type="ECO:0000313" key="6">
    <source>
        <dbReference type="EMBL" id="QHB28731.1"/>
    </source>
</evidence>
<keyword evidence="4" id="KW-0804">Transcription</keyword>
<keyword evidence="2" id="KW-0805">Transcription regulation</keyword>